<dbReference type="Pfam" id="PF02033">
    <property type="entry name" value="RBFA"/>
    <property type="match status" value="1"/>
</dbReference>
<keyword evidence="1 2" id="KW-0690">Ribosome biogenesis</keyword>
<dbReference type="RefSeq" id="WP_214172558.1">
    <property type="nucleotide sequence ID" value="NZ_JAHCVJ010000007.1"/>
</dbReference>
<comment type="subcellular location">
    <subcellularLocation>
        <location evidence="2">Cytoplasm</location>
    </subcellularLocation>
</comment>
<dbReference type="InterPro" id="IPR020053">
    <property type="entry name" value="Ribosome-bd_factorA_CS"/>
</dbReference>
<name>A0AAW4L9P4_9BACT</name>
<reference evidence="3 4" key="1">
    <citation type="submission" date="2021-05" db="EMBL/GenBank/DDBJ databases">
        <title>The draft genome of Geobacter pelophilus DSM 12255.</title>
        <authorList>
            <person name="Xu Z."/>
            <person name="Masuda Y."/>
            <person name="Itoh H."/>
            <person name="Senoo K."/>
        </authorList>
    </citation>
    <scope>NUCLEOTIDE SEQUENCE [LARGE SCALE GENOMIC DNA]</scope>
    <source>
        <strain evidence="3 4">DSM 12255</strain>
    </source>
</reference>
<accession>A0AAW4L9P4</accession>
<comment type="function">
    <text evidence="2">One of several proteins that assist in the late maturation steps of the functional core of the 30S ribosomal subunit. Associates with free 30S ribosomal subunits (but not with 30S subunits that are part of 70S ribosomes or polysomes). Required for efficient processing of 16S rRNA. May interact with the 5'-terminal helix region of 16S rRNA.</text>
</comment>
<dbReference type="EMBL" id="JAHCVJ010000007">
    <property type="protein sequence ID" value="MBT0665783.1"/>
    <property type="molecule type" value="Genomic_DNA"/>
</dbReference>
<evidence type="ECO:0000256" key="2">
    <source>
        <dbReference type="HAMAP-Rule" id="MF_00003"/>
    </source>
</evidence>
<keyword evidence="2" id="KW-0963">Cytoplasm</keyword>
<dbReference type="Proteomes" id="UP000811899">
    <property type="component" value="Unassembled WGS sequence"/>
</dbReference>
<dbReference type="PANTHER" id="PTHR33515:SF1">
    <property type="entry name" value="RIBOSOME-BINDING FACTOR A, CHLOROPLASTIC-RELATED"/>
    <property type="match status" value="1"/>
</dbReference>
<comment type="similarity">
    <text evidence="2">Belongs to the RbfA family.</text>
</comment>
<proteinExistence type="inferred from homology"/>
<protein>
    <recommendedName>
        <fullName evidence="2">Ribosome-binding factor A</fullName>
    </recommendedName>
</protein>
<dbReference type="GO" id="GO:0030490">
    <property type="term" value="P:maturation of SSU-rRNA"/>
    <property type="evidence" value="ECO:0007669"/>
    <property type="project" value="UniProtKB-UniRule"/>
</dbReference>
<comment type="caution">
    <text evidence="3">The sequence shown here is derived from an EMBL/GenBank/DDBJ whole genome shotgun (WGS) entry which is preliminary data.</text>
</comment>
<evidence type="ECO:0000313" key="4">
    <source>
        <dbReference type="Proteomes" id="UP000811899"/>
    </source>
</evidence>
<dbReference type="HAMAP" id="MF_00003">
    <property type="entry name" value="RbfA"/>
    <property type="match status" value="1"/>
</dbReference>
<dbReference type="InterPro" id="IPR023799">
    <property type="entry name" value="RbfA_dom_sf"/>
</dbReference>
<dbReference type="NCBIfam" id="TIGR00082">
    <property type="entry name" value="rbfA"/>
    <property type="match status" value="1"/>
</dbReference>
<dbReference type="Gene3D" id="3.30.300.20">
    <property type="match status" value="1"/>
</dbReference>
<evidence type="ECO:0000313" key="3">
    <source>
        <dbReference type="EMBL" id="MBT0665783.1"/>
    </source>
</evidence>
<dbReference type="GO" id="GO:0005829">
    <property type="term" value="C:cytosol"/>
    <property type="evidence" value="ECO:0007669"/>
    <property type="project" value="TreeGrafter"/>
</dbReference>
<dbReference type="AlphaFoldDB" id="A0AAW4L9P4"/>
<dbReference type="PROSITE" id="PS01319">
    <property type="entry name" value="RBFA"/>
    <property type="match status" value="1"/>
</dbReference>
<dbReference type="GO" id="GO:0043024">
    <property type="term" value="F:ribosomal small subunit binding"/>
    <property type="evidence" value="ECO:0007669"/>
    <property type="project" value="TreeGrafter"/>
</dbReference>
<dbReference type="NCBIfam" id="NF010388">
    <property type="entry name" value="PRK13815.1"/>
    <property type="match status" value="1"/>
</dbReference>
<gene>
    <name evidence="2" type="primary">rbfA</name>
    <name evidence="3" type="ORF">KI809_15850</name>
</gene>
<comment type="subunit">
    <text evidence="2">Monomer. Binds 30S ribosomal subunits, but not 50S ribosomal subunits or 70S ribosomes.</text>
</comment>
<dbReference type="InterPro" id="IPR015946">
    <property type="entry name" value="KH_dom-like_a/b"/>
</dbReference>
<sequence length="121" mass="13740">MYKRSEKVGEAVHEIVTELIIKGLKDPRIGFVTVTGVKVTDDMHYATVYFTVIGDEAARKGTEAGLNSARGFIRREMGKKLHMRYVPEILFKYDTSLDTGNHIDALLREIKANEQHDTEDQ</sequence>
<dbReference type="PANTHER" id="PTHR33515">
    <property type="entry name" value="RIBOSOME-BINDING FACTOR A, CHLOROPLASTIC-RELATED"/>
    <property type="match status" value="1"/>
</dbReference>
<dbReference type="InterPro" id="IPR000238">
    <property type="entry name" value="RbfA"/>
</dbReference>
<evidence type="ECO:0000256" key="1">
    <source>
        <dbReference type="ARBA" id="ARBA00022517"/>
    </source>
</evidence>
<keyword evidence="4" id="KW-1185">Reference proteome</keyword>
<organism evidence="3 4">
    <name type="scientific">Geoanaerobacter pelophilus</name>
    <dbReference type="NCBI Taxonomy" id="60036"/>
    <lineage>
        <taxon>Bacteria</taxon>
        <taxon>Pseudomonadati</taxon>
        <taxon>Thermodesulfobacteriota</taxon>
        <taxon>Desulfuromonadia</taxon>
        <taxon>Geobacterales</taxon>
        <taxon>Geobacteraceae</taxon>
        <taxon>Geoanaerobacter</taxon>
    </lineage>
</organism>
<dbReference type="SUPFAM" id="SSF89919">
    <property type="entry name" value="Ribosome-binding factor A, RbfA"/>
    <property type="match status" value="1"/>
</dbReference>